<dbReference type="EMBL" id="CP025583">
    <property type="protein sequence ID" value="AUM75349.1"/>
    <property type="molecule type" value="Genomic_DNA"/>
</dbReference>
<dbReference type="SUPFAM" id="SSF52172">
    <property type="entry name" value="CheY-like"/>
    <property type="match status" value="1"/>
</dbReference>
<dbReference type="PROSITE" id="PS50110">
    <property type="entry name" value="RESPONSE_REGULATORY"/>
    <property type="match status" value="1"/>
</dbReference>
<dbReference type="GO" id="GO:0000160">
    <property type="term" value="P:phosphorelay signal transduction system"/>
    <property type="evidence" value="ECO:0007669"/>
    <property type="project" value="UniProtKB-KW"/>
</dbReference>
<dbReference type="FunFam" id="3.40.50.2300:FF:000018">
    <property type="entry name" value="DNA-binding transcriptional regulator NtrC"/>
    <property type="match status" value="1"/>
</dbReference>
<evidence type="ECO:0000259" key="7">
    <source>
        <dbReference type="PROSITE" id="PS50043"/>
    </source>
</evidence>
<evidence type="ECO:0000313" key="10">
    <source>
        <dbReference type="Proteomes" id="UP000234882"/>
    </source>
</evidence>
<dbReference type="Gene3D" id="1.10.10.10">
    <property type="entry name" value="Winged helix-like DNA-binding domain superfamily/Winged helix DNA-binding domain"/>
    <property type="match status" value="1"/>
</dbReference>
<feature type="modified residue" description="4-aspartylphosphate" evidence="6">
    <location>
        <position position="55"/>
    </location>
</feature>
<evidence type="ECO:0000256" key="5">
    <source>
        <dbReference type="ARBA" id="ARBA00023163"/>
    </source>
</evidence>
<dbReference type="PANTHER" id="PTHR44688:SF16">
    <property type="entry name" value="DNA-BINDING TRANSCRIPTIONAL ACTIVATOR DEVR_DOSR"/>
    <property type="match status" value="1"/>
</dbReference>
<evidence type="ECO:0000313" key="9">
    <source>
        <dbReference type="EMBL" id="AUM75349.1"/>
    </source>
</evidence>
<dbReference type="AlphaFoldDB" id="A0A2K9MI87"/>
<keyword evidence="10" id="KW-1185">Reference proteome</keyword>
<dbReference type="GO" id="GO:0006355">
    <property type="term" value="P:regulation of DNA-templated transcription"/>
    <property type="evidence" value="ECO:0007669"/>
    <property type="project" value="InterPro"/>
</dbReference>
<name>A0A2K9MI87_9RHOB</name>
<evidence type="ECO:0000256" key="2">
    <source>
        <dbReference type="ARBA" id="ARBA00023012"/>
    </source>
</evidence>
<evidence type="ECO:0000256" key="4">
    <source>
        <dbReference type="ARBA" id="ARBA00023125"/>
    </source>
</evidence>
<dbReference type="SUPFAM" id="SSF46894">
    <property type="entry name" value="C-terminal effector domain of the bipartite response regulators"/>
    <property type="match status" value="1"/>
</dbReference>
<dbReference type="KEGG" id="paru:CYR75_14535"/>
<dbReference type="InterPro" id="IPR016032">
    <property type="entry name" value="Sig_transdc_resp-reg_C-effctor"/>
</dbReference>
<dbReference type="Pfam" id="PF00072">
    <property type="entry name" value="Response_reg"/>
    <property type="match status" value="1"/>
</dbReference>
<dbReference type="SMART" id="SM00448">
    <property type="entry name" value="REC"/>
    <property type="match status" value="1"/>
</dbReference>
<evidence type="ECO:0000256" key="6">
    <source>
        <dbReference type="PROSITE-ProRule" id="PRU00169"/>
    </source>
</evidence>
<keyword evidence="4 9" id="KW-0238">DNA-binding</keyword>
<dbReference type="PRINTS" id="PR00038">
    <property type="entry name" value="HTHLUXR"/>
</dbReference>
<dbReference type="PROSITE" id="PS00622">
    <property type="entry name" value="HTH_LUXR_1"/>
    <property type="match status" value="1"/>
</dbReference>
<dbReference type="PANTHER" id="PTHR44688">
    <property type="entry name" value="DNA-BINDING TRANSCRIPTIONAL ACTIVATOR DEVR_DOSR"/>
    <property type="match status" value="1"/>
</dbReference>
<dbReference type="Proteomes" id="UP000234882">
    <property type="component" value="Chromosome"/>
</dbReference>
<dbReference type="GO" id="GO:0003677">
    <property type="term" value="F:DNA binding"/>
    <property type="evidence" value="ECO:0007669"/>
    <property type="project" value="UniProtKB-KW"/>
</dbReference>
<dbReference type="PROSITE" id="PS50043">
    <property type="entry name" value="HTH_LUXR_2"/>
    <property type="match status" value="1"/>
</dbReference>
<feature type="domain" description="HTH luxR-type" evidence="7">
    <location>
        <begin position="136"/>
        <end position="201"/>
    </location>
</feature>
<dbReference type="Pfam" id="PF00196">
    <property type="entry name" value="GerE"/>
    <property type="match status" value="1"/>
</dbReference>
<gene>
    <name evidence="9" type="ORF">CYR75_14535</name>
</gene>
<sequence>MTDEAVIHVVDDDQAAREGLAFLLSALGLDVRCHAGGAELLAVLDPDRPGCILADLRMPGMSGLELLDALRDLDCPLPVIMITGHGDVPAAVRAMQQGALDFLEKPVNGMALVNRVTEAIAISRDTAAARRMRAALDDRLASLTAREAEVARAVLAGRLNKQIAADLGISQKTVEIHRHNLMDKMGAGSAAELVRRLVAAGWGQD</sequence>
<dbReference type="SMART" id="SM00421">
    <property type="entry name" value="HTH_LUXR"/>
    <property type="match status" value="1"/>
</dbReference>
<dbReference type="InterPro" id="IPR011006">
    <property type="entry name" value="CheY-like_superfamily"/>
</dbReference>
<keyword evidence="2" id="KW-0902">Two-component regulatory system</keyword>
<dbReference type="RefSeq" id="WP_101500691.1">
    <property type="nucleotide sequence ID" value="NZ_CP025583.1"/>
</dbReference>
<organism evidence="9 10">
    <name type="scientific">Paracoccus jeotgali</name>
    <dbReference type="NCBI Taxonomy" id="2065379"/>
    <lineage>
        <taxon>Bacteria</taxon>
        <taxon>Pseudomonadati</taxon>
        <taxon>Pseudomonadota</taxon>
        <taxon>Alphaproteobacteria</taxon>
        <taxon>Rhodobacterales</taxon>
        <taxon>Paracoccaceae</taxon>
        <taxon>Paracoccus</taxon>
    </lineage>
</organism>
<dbReference type="InterPro" id="IPR036388">
    <property type="entry name" value="WH-like_DNA-bd_sf"/>
</dbReference>
<dbReference type="InterPro" id="IPR001789">
    <property type="entry name" value="Sig_transdc_resp-reg_receiver"/>
</dbReference>
<reference evidence="10" key="1">
    <citation type="submission" date="2017-12" db="EMBL/GenBank/DDBJ databases">
        <title>Genomic analysis of Paracoccus sp. CBA4604.</title>
        <authorList>
            <person name="Roh S.W."/>
            <person name="Kim J.Y."/>
            <person name="Kim J.S."/>
        </authorList>
    </citation>
    <scope>NUCLEOTIDE SEQUENCE [LARGE SCALE GENOMIC DNA]</scope>
    <source>
        <strain evidence="10">CBA4604</strain>
    </source>
</reference>
<dbReference type="CDD" id="cd17537">
    <property type="entry name" value="REC_FixJ"/>
    <property type="match status" value="1"/>
</dbReference>
<dbReference type="CDD" id="cd06170">
    <property type="entry name" value="LuxR_C_like"/>
    <property type="match status" value="1"/>
</dbReference>
<dbReference type="Gene3D" id="3.40.50.2300">
    <property type="match status" value="1"/>
</dbReference>
<protein>
    <submittedName>
        <fullName evidence="9">DNA-binding response regulator</fullName>
    </submittedName>
</protein>
<feature type="domain" description="Response regulatory" evidence="8">
    <location>
        <begin position="6"/>
        <end position="120"/>
    </location>
</feature>
<dbReference type="InterPro" id="IPR000792">
    <property type="entry name" value="Tscrpt_reg_LuxR_C"/>
</dbReference>
<accession>A0A2K9MI87</accession>
<dbReference type="OrthoDB" id="9782655at2"/>
<evidence type="ECO:0000259" key="8">
    <source>
        <dbReference type="PROSITE" id="PS50110"/>
    </source>
</evidence>
<keyword evidence="5" id="KW-0804">Transcription</keyword>
<evidence type="ECO:0000256" key="3">
    <source>
        <dbReference type="ARBA" id="ARBA00023015"/>
    </source>
</evidence>
<evidence type="ECO:0000256" key="1">
    <source>
        <dbReference type="ARBA" id="ARBA00022553"/>
    </source>
</evidence>
<keyword evidence="3" id="KW-0805">Transcription regulation</keyword>
<keyword evidence="1 6" id="KW-0597">Phosphoprotein</keyword>
<proteinExistence type="predicted"/>